<protein>
    <recommendedName>
        <fullName evidence="4">beta-carotene 3-hydroxylase</fullName>
        <ecNumber evidence="4">1.14.15.24</ecNumber>
    </recommendedName>
</protein>
<dbReference type="PANTHER" id="PTHR31899">
    <property type="entry name" value="BETA-CAROTENE 3-HYDROXYLASE 1, CHLOROPLASTIC"/>
    <property type="match status" value="1"/>
</dbReference>
<evidence type="ECO:0000256" key="4">
    <source>
        <dbReference type="ARBA" id="ARBA00026097"/>
    </source>
</evidence>
<evidence type="ECO:0000313" key="8">
    <source>
        <dbReference type="Proteomes" id="UP001497512"/>
    </source>
</evidence>
<evidence type="ECO:0000259" key="6">
    <source>
        <dbReference type="Pfam" id="PF04116"/>
    </source>
</evidence>
<feature type="domain" description="Fatty acid hydroxylase" evidence="6">
    <location>
        <begin position="64"/>
        <end position="183"/>
    </location>
</feature>
<feature type="transmembrane region" description="Helical" evidence="5">
    <location>
        <begin position="14"/>
        <end position="39"/>
    </location>
</feature>
<name>A0ABP0U5H4_9BRYO</name>
<keyword evidence="2" id="KW-0125">Carotenoid biosynthesis</keyword>
<keyword evidence="8" id="KW-1185">Reference proteome</keyword>
<evidence type="ECO:0000256" key="1">
    <source>
        <dbReference type="ARBA" id="ARBA00009324"/>
    </source>
</evidence>
<evidence type="ECO:0000313" key="7">
    <source>
        <dbReference type="EMBL" id="CAK9212643.1"/>
    </source>
</evidence>
<organism evidence="7 8">
    <name type="scientific">Sphagnum troendelagicum</name>
    <dbReference type="NCBI Taxonomy" id="128251"/>
    <lineage>
        <taxon>Eukaryota</taxon>
        <taxon>Viridiplantae</taxon>
        <taxon>Streptophyta</taxon>
        <taxon>Embryophyta</taxon>
        <taxon>Bryophyta</taxon>
        <taxon>Sphagnophytina</taxon>
        <taxon>Sphagnopsida</taxon>
        <taxon>Sphagnales</taxon>
        <taxon>Sphagnaceae</taxon>
        <taxon>Sphagnum</taxon>
    </lineage>
</organism>
<feature type="transmembrane region" description="Helical" evidence="5">
    <location>
        <begin position="127"/>
        <end position="148"/>
    </location>
</feature>
<feature type="transmembrane region" description="Helical" evidence="5">
    <location>
        <begin position="101"/>
        <end position="121"/>
    </location>
</feature>
<dbReference type="InterPro" id="IPR006694">
    <property type="entry name" value="Fatty_acid_hydroxylase"/>
</dbReference>
<evidence type="ECO:0000256" key="3">
    <source>
        <dbReference type="ARBA" id="ARBA00023002"/>
    </source>
</evidence>
<keyword evidence="5" id="KW-1133">Transmembrane helix</keyword>
<proteinExistence type="inferred from homology"/>
<dbReference type="PANTHER" id="PTHR31899:SF9">
    <property type="entry name" value="BETA-CAROTENE 3-HYDROXYLASE 1, CHLOROPLASTIC"/>
    <property type="match status" value="1"/>
</dbReference>
<keyword evidence="3" id="KW-0560">Oxidoreductase</keyword>
<evidence type="ECO:0000256" key="5">
    <source>
        <dbReference type="SAM" id="Phobius"/>
    </source>
</evidence>
<dbReference type="EMBL" id="OZ019911">
    <property type="protein sequence ID" value="CAK9212643.1"/>
    <property type="molecule type" value="Genomic_DNA"/>
</dbReference>
<comment type="similarity">
    <text evidence="1">Belongs to the sterol desaturase family.</text>
</comment>
<keyword evidence="5" id="KW-0472">Membrane</keyword>
<dbReference type="InterPro" id="IPR045019">
    <property type="entry name" value="BETA-OHASE-like"/>
</dbReference>
<feature type="transmembrane region" description="Helical" evidence="5">
    <location>
        <begin position="51"/>
        <end position="72"/>
    </location>
</feature>
<keyword evidence="5" id="KW-0812">Transmembrane</keyword>
<reference evidence="7" key="1">
    <citation type="submission" date="2024-02" db="EMBL/GenBank/DDBJ databases">
        <authorList>
            <consortium name="ELIXIR-Norway"/>
            <consortium name="Elixir Norway"/>
        </authorList>
    </citation>
    <scope>NUCLEOTIDE SEQUENCE</scope>
</reference>
<evidence type="ECO:0000256" key="2">
    <source>
        <dbReference type="ARBA" id="ARBA00022746"/>
    </source>
</evidence>
<dbReference type="Proteomes" id="UP001497512">
    <property type="component" value="Chromosome 19"/>
</dbReference>
<sequence length="223" mass="24949">MAERRSKQRKRERTAYLVAAITSSIGFVTLAAGAVYYRFIWQMQGSGEVPYAEMMGTFSLAIGAAVGMEFWARWAHRALWHASLWNMHESHHKPREGPFELNDIFAIINAVPAITLMAFGFFNHGFVPGLCFGGGLGITMFGMAYMFVHDGLVHRRFAVGPVADFPYLQKVAAAHQLHHADLFGGIPYGLFLGPKELEEVGGQDELEKVLNLRYKIREGEREG</sequence>
<dbReference type="Pfam" id="PF04116">
    <property type="entry name" value="FA_hydroxylase"/>
    <property type="match status" value="1"/>
</dbReference>
<dbReference type="EC" id="1.14.15.24" evidence="4"/>
<gene>
    <name evidence="7" type="ORF">CSSPTR1EN2_LOCUS11339</name>
</gene>
<accession>A0ABP0U5H4</accession>